<dbReference type="CDD" id="cd04658">
    <property type="entry name" value="Piwi_piwi-like_Euk"/>
    <property type="match status" value="1"/>
</dbReference>
<dbReference type="PANTHER" id="PTHR22891">
    <property type="entry name" value="EUKARYOTIC TRANSLATION INITIATION FACTOR 2C"/>
    <property type="match status" value="1"/>
</dbReference>
<feature type="domain" description="Piwi" evidence="3">
    <location>
        <begin position="485"/>
        <end position="775"/>
    </location>
</feature>
<reference evidence="4" key="1">
    <citation type="submission" date="2021-01" db="EMBL/GenBank/DDBJ databases">
        <authorList>
            <consortium name="Genoscope - CEA"/>
            <person name="William W."/>
        </authorList>
    </citation>
    <scope>NUCLEOTIDE SEQUENCE</scope>
</reference>
<dbReference type="Pfam" id="PF02171">
    <property type="entry name" value="Piwi"/>
    <property type="match status" value="1"/>
</dbReference>
<evidence type="ECO:0008006" key="6">
    <source>
        <dbReference type="Google" id="ProtNLM"/>
    </source>
</evidence>
<dbReference type="GO" id="GO:0003723">
    <property type="term" value="F:RNA binding"/>
    <property type="evidence" value="ECO:0007669"/>
    <property type="project" value="InterPro"/>
</dbReference>
<dbReference type="SMART" id="SM00949">
    <property type="entry name" value="PAZ"/>
    <property type="match status" value="1"/>
</dbReference>
<evidence type="ECO:0000259" key="3">
    <source>
        <dbReference type="PROSITE" id="PS50822"/>
    </source>
</evidence>
<evidence type="ECO:0000313" key="4">
    <source>
        <dbReference type="EMBL" id="CAD8166637.1"/>
    </source>
</evidence>
<sequence>MLINVHLFIYKHHTISRKQTNTICQLPLRPQRRANLDYDIRIKTVESNHFELQFLKDVMLHIYSFAIQPEPAQDSEKEIRKKFDEFKDEIYKAGIKRYCITGMNLWSYQLRQDAIHLEKVVNKEGKMILDIKYIKTINLKEMTKFDDQQSINVTKQAVNAILKQLYEQRNMKELFGKGKFYESNINQEKNLQKFNVGYMKGFRSALCNGQSSPLLQIDYSVKLINTYTILKMISDLKWKFDKHEIYEKLSKKLIGQSGLAQYSNRFYRINDIDFSRNPQSMMEDGKTTYRQYYQQRYKITIKDLSQPLLVHYTKKGQQIRLIPELMLLAGITEEQKNCNQLKKDLRPILIVNQNERQQRIMNERSVLEQLMKEQNIILKSNSKTQAYEIKKPEIYAEGDIKSFPGGCFEIKNKFYQQSELNSWVLIYNDREQQFADIFVNQLIYSGKHYGLIFSQPIRLKVQSYQSQDWVSCLKEDFEKNGIPKLVVSLIDQKEDKQIYQDLKQYLIAKEGVSHQNVTLQVIEKEKFGAIVPKIVQQIHSKLGNQTWNIQKIKEISDNIMIIGIDVYHKTVQKNDSCVGFNAQFGQQGYANFTKTLIVQKGKEINRDVAMLLEQSLEEYKNYNNKILPDTIIVFRDGVGTSQINKLYQEEVVTMKEIIKQKYNLKLPEFAFIMVNKRINDRFFSQSKENFGMIVADRVVSSHFDYFLIAQQVNQGTATPTHYTVLENSTKWTEDQFWKFTFYQCFNYKNWCGPVKIPACVQNAHTAAYRVGEVIKANASYYLETKLFYI</sequence>
<proteinExistence type="inferred from homology"/>
<accession>A0A8S1UR69</accession>
<dbReference type="EMBL" id="CAJJDP010000048">
    <property type="protein sequence ID" value="CAD8166637.1"/>
    <property type="molecule type" value="Genomic_DNA"/>
</dbReference>
<dbReference type="SMART" id="SM00950">
    <property type="entry name" value="Piwi"/>
    <property type="match status" value="1"/>
</dbReference>
<comment type="similarity">
    <text evidence="1">Belongs to the argonaute family.</text>
</comment>
<dbReference type="Pfam" id="PF02170">
    <property type="entry name" value="PAZ"/>
    <property type="match status" value="1"/>
</dbReference>
<gene>
    <name evidence="4" type="ORF">POCTA_138.1.T0480261</name>
</gene>
<dbReference type="InterPro" id="IPR003165">
    <property type="entry name" value="Piwi"/>
</dbReference>
<dbReference type="InterPro" id="IPR003100">
    <property type="entry name" value="PAZ_dom"/>
</dbReference>
<dbReference type="PROSITE" id="PS50822">
    <property type="entry name" value="PIWI"/>
    <property type="match status" value="1"/>
</dbReference>
<comment type="caution">
    <text evidence="4">The sequence shown here is derived from an EMBL/GenBank/DDBJ whole genome shotgun (WGS) entry which is preliminary data.</text>
</comment>
<protein>
    <recommendedName>
        <fullName evidence="6">PAZ and PIWI domain protein</fullName>
    </recommendedName>
</protein>
<dbReference type="PROSITE" id="PS50821">
    <property type="entry name" value="PAZ"/>
    <property type="match status" value="1"/>
</dbReference>
<keyword evidence="5" id="KW-1185">Reference proteome</keyword>
<feature type="domain" description="PAZ" evidence="2">
    <location>
        <begin position="225"/>
        <end position="330"/>
    </location>
</feature>
<evidence type="ECO:0000259" key="2">
    <source>
        <dbReference type="PROSITE" id="PS50821"/>
    </source>
</evidence>
<organism evidence="4 5">
    <name type="scientific">Paramecium octaurelia</name>
    <dbReference type="NCBI Taxonomy" id="43137"/>
    <lineage>
        <taxon>Eukaryota</taxon>
        <taxon>Sar</taxon>
        <taxon>Alveolata</taxon>
        <taxon>Ciliophora</taxon>
        <taxon>Intramacronucleata</taxon>
        <taxon>Oligohymenophorea</taxon>
        <taxon>Peniculida</taxon>
        <taxon>Parameciidae</taxon>
        <taxon>Paramecium</taxon>
    </lineage>
</organism>
<name>A0A8S1UR69_PAROT</name>
<dbReference type="Proteomes" id="UP000683925">
    <property type="component" value="Unassembled WGS sequence"/>
</dbReference>
<evidence type="ECO:0000313" key="5">
    <source>
        <dbReference type="Proteomes" id="UP000683925"/>
    </source>
</evidence>
<dbReference type="AlphaFoldDB" id="A0A8S1UR69"/>
<evidence type="ECO:0000256" key="1">
    <source>
        <dbReference type="RuleBase" id="RU361178"/>
    </source>
</evidence>
<dbReference type="OrthoDB" id="445936at2759"/>
<dbReference type="OMA" id="WCGPVKI"/>